<gene>
    <name evidence="2" type="ORF">FM119_09515</name>
</gene>
<dbReference type="InterPro" id="IPR007393">
    <property type="entry name" value="YlxR_dom"/>
</dbReference>
<dbReference type="EMBL" id="FUKR01000053">
    <property type="protein sequence ID" value="SJN35538.1"/>
    <property type="molecule type" value="Genomic_DNA"/>
</dbReference>
<protein>
    <recommendedName>
        <fullName evidence="1">YlxR domain-containing protein</fullName>
    </recommendedName>
</protein>
<proteinExistence type="predicted"/>
<evidence type="ECO:0000259" key="1">
    <source>
        <dbReference type="Pfam" id="PF04296"/>
    </source>
</evidence>
<evidence type="ECO:0000313" key="2">
    <source>
        <dbReference type="EMBL" id="SJN35538.1"/>
    </source>
</evidence>
<feature type="domain" description="YlxR" evidence="1">
    <location>
        <begin position="2"/>
        <end position="43"/>
    </location>
</feature>
<evidence type="ECO:0000313" key="3">
    <source>
        <dbReference type="Proteomes" id="UP000196778"/>
    </source>
</evidence>
<accession>A0A1R4JU58</accession>
<dbReference type="Gene3D" id="3.30.1230.10">
    <property type="entry name" value="YlxR-like"/>
    <property type="match status" value="1"/>
</dbReference>
<dbReference type="SUPFAM" id="SSF64376">
    <property type="entry name" value="YlxR-like"/>
    <property type="match status" value="1"/>
</dbReference>
<dbReference type="InterPro" id="IPR035931">
    <property type="entry name" value="YlxR-like_sf"/>
</dbReference>
<dbReference type="AlphaFoldDB" id="A0A1R4JU58"/>
<sequence>MVDDSASMDGRGAWVHPSAECVEKAITRRAFGRALRIAGTADVQNLQNRLNG</sequence>
<keyword evidence="3" id="KW-1185">Reference proteome</keyword>
<organism evidence="2 3">
    <name type="scientific">Mycetocola reblochoni REB411</name>
    <dbReference type="NCBI Taxonomy" id="1255698"/>
    <lineage>
        <taxon>Bacteria</taxon>
        <taxon>Bacillati</taxon>
        <taxon>Actinomycetota</taxon>
        <taxon>Actinomycetes</taxon>
        <taxon>Micrococcales</taxon>
        <taxon>Microbacteriaceae</taxon>
        <taxon>Mycetocola</taxon>
    </lineage>
</organism>
<reference evidence="3" key="1">
    <citation type="submission" date="2017-02" db="EMBL/GenBank/DDBJ databases">
        <authorList>
            <person name="Dridi B."/>
        </authorList>
    </citation>
    <scope>NUCLEOTIDE SEQUENCE [LARGE SCALE GENOMIC DNA]</scope>
    <source>
        <strain evidence="3">EB411</strain>
    </source>
</reference>
<dbReference type="Pfam" id="PF04296">
    <property type="entry name" value="YlxR"/>
    <property type="match status" value="1"/>
</dbReference>
<dbReference type="Proteomes" id="UP000196778">
    <property type="component" value="Unassembled WGS sequence"/>
</dbReference>
<name>A0A1R4JU58_9MICO</name>